<dbReference type="PANTHER" id="PTHR35525:SF3">
    <property type="entry name" value="BLL6575 PROTEIN"/>
    <property type="match status" value="1"/>
</dbReference>
<dbReference type="EMBL" id="FWZX01000017">
    <property type="protein sequence ID" value="SMF47649.1"/>
    <property type="molecule type" value="Genomic_DNA"/>
</dbReference>
<dbReference type="InterPro" id="IPR021005">
    <property type="entry name" value="Znf_CGNR"/>
</dbReference>
<dbReference type="InterPro" id="IPR010852">
    <property type="entry name" value="ABATE"/>
</dbReference>
<dbReference type="PANTHER" id="PTHR35525">
    <property type="entry name" value="BLL6575 PROTEIN"/>
    <property type="match status" value="1"/>
</dbReference>
<protein>
    <submittedName>
        <fullName evidence="2">Conserved protein containing a Zn-ribbon-like motif, possibly RNA-binding</fullName>
    </submittedName>
</protein>
<gene>
    <name evidence="2" type="ORF">SAMN05428998_11717</name>
</gene>
<evidence type="ECO:0000313" key="3">
    <source>
        <dbReference type="Proteomes" id="UP000192917"/>
    </source>
</evidence>
<accession>A0A1Y6CBZ6</accession>
<proteinExistence type="predicted"/>
<reference evidence="2 3" key="1">
    <citation type="submission" date="2017-04" db="EMBL/GenBank/DDBJ databases">
        <authorList>
            <person name="Afonso C.L."/>
            <person name="Miller P.J."/>
            <person name="Scott M.A."/>
            <person name="Spackman E."/>
            <person name="Goraichik I."/>
            <person name="Dimitrov K.M."/>
            <person name="Suarez D.L."/>
            <person name="Swayne D.E."/>
        </authorList>
    </citation>
    <scope>NUCLEOTIDE SEQUENCE [LARGE SCALE GENOMIC DNA]</scope>
    <source>
        <strain evidence="2 3">USBA 355</strain>
    </source>
</reference>
<dbReference type="Gene3D" id="1.10.3300.10">
    <property type="entry name" value="Jann2411-like domain"/>
    <property type="match status" value="1"/>
</dbReference>
<dbReference type="AlphaFoldDB" id="A0A1Y6CBZ6"/>
<organism evidence="2 3">
    <name type="scientific">Tistlia consotensis USBA 355</name>
    <dbReference type="NCBI Taxonomy" id="560819"/>
    <lineage>
        <taxon>Bacteria</taxon>
        <taxon>Pseudomonadati</taxon>
        <taxon>Pseudomonadota</taxon>
        <taxon>Alphaproteobacteria</taxon>
        <taxon>Rhodospirillales</taxon>
        <taxon>Rhodovibrionaceae</taxon>
        <taxon>Tistlia</taxon>
    </lineage>
</organism>
<dbReference type="STRING" id="560819.SAMN05428998_11717"/>
<evidence type="ECO:0000313" key="2">
    <source>
        <dbReference type="EMBL" id="SMF47649.1"/>
    </source>
</evidence>
<evidence type="ECO:0000259" key="1">
    <source>
        <dbReference type="Pfam" id="PF11706"/>
    </source>
</evidence>
<dbReference type="InterPro" id="IPR023286">
    <property type="entry name" value="ABATE_dom_sf"/>
</dbReference>
<dbReference type="Pfam" id="PF07336">
    <property type="entry name" value="ABATE"/>
    <property type="match status" value="1"/>
</dbReference>
<dbReference type="Proteomes" id="UP000192917">
    <property type="component" value="Unassembled WGS sequence"/>
</dbReference>
<sequence length="194" mass="21421">MSMWRTHGFFGGHPVLDFANTLDDDGKTRAEETLRDWSDLLAWARQAEVVDEDEVGRLAACSGPEAAAALARLLALRELVWSVLCAQAAGRPAAPEQLEALATAIREALARAHLVQAGGGFAWQVAFADQGPDVVRLRLLLALEALLQDPELVRLRECGRCTALFLDRGRGVGRRWCRMETCGNRAKAERFRRK</sequence>
<keyword evidence="3" id="KW-1185">Reference proteome</keyword>
<dbReference type="RefSeq" id="WP_085124253.1">
    <property type="nucleotide sequence ID" value="NZ_FWZX01000017.1"/>
</dbReference>
<dbReference type="SUPFAM" id="SSF160904">
    <property type="entry name" value="Jann2411-like"/>
    <property type="match status" value="1"/>
</dbReference>
<dbReference type="Pfam" id="PF11706">
    <property type="entry name" value="zf-CGNR"/>
    <property type="match status" value="1"/>
</dbReference>
<feature type="domain" description="Zinc finger CGNR" evidence="1">
    <location>
        <begin position="154"/>
        <end position="194"/>
    </location>
</feature>
<name>A0A1Y6CBZ6_9PROT</name>